<keyword evidence="2" id="KW-0472">Membrane</keyword>
<feature type="compositionally biased region" description="Basic residues" evidence="1">
    <location>
        <begin position="129"/>
        <end position="138"/>
    </location>
</feature>
<dbReference type="EMBL" id="JAGGOB010000051">
    <property type="protein sequence ID" value="MBT2331418.1"/>
    <property type="molecule type" value="Genomic_DNA"/>
</dbReference>
<evidence type="ECO:0000313" key="4">
    <source>
        <dbReference type="Proteomes" id="UP000692896"/>
    </source>
</evidence>
<accession>A0A944DNQ0</accession>
<feature type="region of interest" description="Disordered" evidence="1">
    <location>
        <begin position="120"/>
        <end position="144"/>
    </location>
</feature>
<organism evidence="3 4">
    <name type="scientific">Pseudomonas fluorescens</name>
    <dbReference type="NCBI Taxonomy" id="294"/>
    <lineage>
        <taxon>Bacteria</taxon>
        <taxon>Pseudomonadati</taxon>
        <taxon>Pseudomonadota</taxon>
        <taxon>Gammaproteobacteria</taxon>
        <taxon>Pseudomonadales</taxon>
        <taxon>Pseudomonadaceae</taxon>
        <taxon>Pseudomonas</taxon>
    </lineage>
</organism>
<feature type="transmembrane region" description="Helical" evidence="2">
    <location>
        <begin position="36"/>
        <end position="56"/>
    </location>
</feature>
<evidence type="ECO:0000256" key="1">
    <source>
        <dbReference type="SAM" id="MobiDB-lite"/>
    </source>
</evidence>
<keyword evidence="2" id="KW-1133">Transmembrane helix</keyword>
<dbReference type="RefSeq" id="WP_214912215.1">
    <property type="nucleotide sequence ID" value="NZ_JAGGNX010000009.1"/>
</dbReference>
<proteinExistence type="predicted"/>
<dbReference type="Proteomes" id="UP000692896">
    <property type="component" value="Unassembled WGS sequence"/>
</dbReference>
<comment type="caution">
    <text evidence="3">The sequence shown here is derived from an EMBL/GenBank/DDBJ whole genome shotgun (WGS) entry which is preliminary data.</text>
</comment>
<evidence type="ECO:0000256" key="2">
    <source>
        <dbReference type="SAM" id="Phobius"/>
    </source>
</evidence>
<dbReference type="AlphaFoldDB" id="A0A944DNQ0"/>
<name>A0A944DNQ0_PSEFL</name>
<protein>
    <submittedName>
        <fullName evidence="3">Uncharacterized protein</fullName>
    </submittedName>
</protein>
<evidence type="ECO:0000313" key="3">
    <source>
        <dbReference type="EMBL" id="MBT2331418.1"/>
    </source>
</evidence>
<gene>
    <name evidence="3" type="ORF">J7E47_22115</name>
</gene>
<feature type="transmembrane region" description="Helical" evidence="2">
    <location>
        <begin position="12"/>
        <end position="30"/>
    </location>
</feature>
<sequence>MEQSQAATPKGKVSQVFAAALGSVTIVLVNRNLEPAQAGAAMYFIPVITLLASGLFGELEERIKESWSDYREKSEVKQFVVECDDFLKDENLDDSQKEEIIARKNQARMSVINNKFQKLNKHAPTGTKIKPKTSRRVNPKTLDE</sequence>
<keyword evidence="2" id="KW-0812">Transmembrane</keyword>
<reference evidence="3" key="1">
    <citation type="submission" date="2021-03" db="EMBL/GenBank/DDBJ databases">
        <title>Genomic analysis provides insights into the functional capacity of soil bacteria communities inhabiting an altitudinal gradient in the Atacama Desert.</title>
        <authorList>
            <person name="Gonzalez M."/>
            <person name="Maldonado J."/>
            <person name="Maza F."/>
            <person name="Hodar C."/>
            <person name="Cortes M."/>
            <person name="Palma R."/>
            <person name="Andreani C."/>
            <person name="Gaete A."/>
            <person name="Vasquez-Dean J."/>
            <person name="Acuna V."/>
            <person name="Aguado M."/>
            <person name="Mandakovic D."/>
            <person name="Latorre M."/>
            <person name="Orellana A."/>
            <person name="Gutierrez R."/>
            <person name="Montecino M."/>
            <person name="Allende M."/>
            <person name="Maass A."/>
            <person name="Cambiazo V."/>
        </authorList>
    </citation>
    <scope>NUCLEOTIDE SEQUENCE</scope>
    <source>
        <strain evidence="3">ISL-25</strain>
    </source>
</reference>